<dbReference type="RefSeq" id="WP_274793702.1">
    <property type="nucleotide sequence ID" value="NZ_CP113527.1"/>
</dbReference>
<dbReference type="Proteomes" id="UP001219585">
    <property type="component" value="Chromosome"/>
</dbReference>
<evidence type="ECO:0000259" key="2">
    <source>
        <dbReference type="Pfam" id="PF14436"/>
    </source>
</evidence>
<protein>
    <submittedName>
        <fullName evidence="3">CdiA family toxin C-terminal domain-containing protein</fullName>
    </submittedName>
</protein>
<dbReference type="GO" id="GO:0004519">
    <property type="term" value="F:endonuclease activity"/>
    <property type="evidence" value="ECO:0007669"/>
    <property type="project" value="InterPro"/>
</dbReference>
<feature type="domain" description="Bacterial EndoU nuclease" evidence="2">
    <location>
        <begin position="195"/>
        <end position="337"/>
    </location>
</feature>
<proteinExistence type="predicted"/>
<evidence type="ECO:0000313" key="3">
    <source>
        <dbReference type="EMBL" id="WDV05485.1"/>
    </source>
</evidence>
<dbReference type="EMBL" id="CP113527">
    <property type="protein sequence ID" value="WDV05485.1"/>
    <property type="molecule type" value="Genomic_DNA"/>
</dbReference>
<gene>
    <name evidence="3" type="ORF">OU989_14370</name>
</gene>
<sequence length="339" mass="37258">MGKKTYKQAVNKTKAVYNQTKQAVKEVKQTTKELAIKTNSAAKAVIKDIKKPVVKSLNSFKEIGKDFKSGLDKRADKALDSPYDFANYLTLGAVDGIWSGAKGRADKMLDSPSDFFNYATFGFTGMVQGAVNPKDPLSKEHWLDSFGVATSVLGVKGASSTKTTGVSSGKSTSGSRDTTSKVSTIKVEFHERFRESHIIKGDGIKKNGVSGAHNINHFYDTLKKTGVNIDELIVGEPLKHPQLPGLYEINYRVPSMKYGPEGNLVPSGQFRNIKDPKTVYDPRIYSDDQIIQFGKEAMQEAIDSNRIVGRQVVGYAPNGMRFTGFIDDGKITNFFPSFD</sequence>
<evidence type="ECO:0000256" key="1">
    <source>
        <dbReference type="SAM" id="MobiDB-lite"/>
    </source>
</evidence>
<reference evidence="3" key="1">
    <citation type="submission" date="2022-11" db="EMBL/GenBank/DDBJ databases">
        <title>Lysinibacillus irui.</title>
        <authorList>
            <person name="Akintayo S.O."/>
        </authorList>
    </citation>
    <scope>NUCLEOTIDE SEQUENCE</scope>
    <source>
        <strain evidence="3">IRB4-01</strain>
    </source>
</reference>
<dbReference type="InterPro" id="IPR029501">
    <property type="entry name" value="EndoU_bac"/>
</dbReference>
<evidence type="ECO:0000313" key="4">
    <source>
        <dbReference type="Proteomes" id="UP001219585"/>
    </source>
</evidence>
<name>A0AAJ5UTQ5_9BACI</name>
<accession>A0AAJ5UTQ5</accession>
<dbReference type="Pfam" id="PF14436">
    <property type="entry name" value="EndoU_bacteria"/>
    <property type="match status" value="1"/>
</dbReference>
<dbReference type="AlphaFoldDB" id="A0AAJ5UTQ5"/>
<feature type="region of interest" description="Disordered" evidence="1">
    <location>
        <begin position="159"/>
        <end position="179"/>
    </location>
</feature>
<organism evidence="3 4">
    <name type="scientific">Lysinibacillus irui</name>
    <dbReference type="NCBI Taxonomy" id="2998077"/>
    <lineage>
        <taxon>Bacteria</taxon>
        <taxon>Bacillati</taxon>
        <taxon>Bacillota</taxon>
        <taxon>Bacilli</taxon>
        <taxon>Bacillales</taxon>
        <taxon>Bacillaceae</taxon>
        <taxon>Lysinibacillus</taxon>
    </lineage>
</organism>
<dbReference type="CDD" id="cd20686">
    <property type="entry name" value="CdiA-CT_Ec-like"/>
    <property type="match status" value="1"/>
</dbReference>
<dbReference type="KEGG" id="liu:OU989_14370"/>